<evidence type="ECO:0000313" key="3">
    <source>
        <dbReference type="EMBL" id="GAH85483.1"/>
    </source>
</evidence>
<organism evidence="3">
    <name type="scientific">marine sediment metagenome</name>
    <dbReference type="NCBI Taxonomy" id="412755"/>
    <lineage>
        <taxon>unclassified sequences</taxon>
        <taxon>metagenomes</taxon>
        <taxon>ecological metagenomes</taxon>
    </lineage>
</organism>
<dbReference type="Pfam" id="PF03772">
    <property type="entry name" value="Competence"/>
    <property type="match status" value="1"/>
</dbReference>
<keyword evidence="1" id="KW-0812">Transmembrane</keyword>
<feature type="transmembrane region" description="Helical" evidence="1">
    <location>
        <begin position="91"/>
        <end position="110"/>
    </location>
</feature>
<sequence length="164" mass="18179">LIFQSWGRKGVAKVFEYRDRAIAIGNVFVDSFAVTIAAIIAVWPLVAYYFNVVSLVGVPATFLSLPALPAIIVASALVAFVGLFAVFASQILGWVAWLFLTYLLLVVEGFDALPFSSFQVSAIPVWLVWEYYIIFAIVVAWLNYRKQLNDIFSRLAFKGEGGSQ</sequence>
<proteinExistence type="predicted"/>
<accession>X1KU43</accession>
<keyword evidence="1" id="KW-1133">Transmembrane helix</keyword>
<feature type="transmembrane region" description="Helical" evidence="1">
    <location>
        <begin position="62"/>
        <end position="84"/>
    </location>
</feature>
<feature type="transmembrane region" description="Helical" evidence="1">
    <location>
        <begin position="21"/>
        <end position="50"/>
    </location>
</feature>
<dbReference type="AlphaFoldDB" id="X1KU43"/>
<evidence type="ECO:0000259" key="2">
    <source>
        <dbReference type="Pfam" id="PF03772"/>
    </source>
</evidence>
<name>X1KU43_9ZZZZ</name>
<dbReference type="EMBL" id="BARU01035881">
    <property type="protein sequence ID" value="GAH85483.1"/>
    <property type="molecule type" value="Genomic_DNA"/>
</dbReference>
<feature type="non-terminal residue" evidence="3">
    <location>
        <position position="1"/>
    </location>
</feature>
<dbReference type="InterPro" id="IPR004477">
    <property type="entry name" value="ComEC_N"/>
</dbReference>
<keyword evidence="1" id="KW-0472">Membrane</keyword>
<evidence type="ECO:0000256" key="1">
    <source>
        <dbReference type="SAM" id="Phobius"/>
    </source>
</evidence>
<reference evidence="3" key="1">
    <citation type="journal article" date="2014" name="Front. Microbiol.">
        <title>High frequency of phylogenetically diverse reductive dehalogenase-homologous genes in deep subseafloor sedimentary metagenomes.</title>
        <authorList>
            <person name="Kawai M."/>
            <person name="Futagami T."/>
            <person name="Toyoda A."/>
            <person name="Takaki Y."/>
            <person name="Nishi S."/>
            <person name="Hori S."/>
            <person name="Arai W."/>
            <person name="Tsubouchi T."/>
            <person name="Morono Y."/>
            <person name="Uchiyama I."/>
            <person name="Ito T."/>
            <person name="Fujiyama A."/>
            <person name="Inagaki F."/>
            <person name="Takami H."/>
        </authorList>
    </citation>
    <scope>NUCLEOTIDE SEQUENCE</scope>
    <source>
        <strain evidence="3">Expedition CK06-06</strain>
    </source>
</reference>
<protein>
    <recommendedName>
        <fullName evidence="2">ComEC/Rec2-related protein domain-containing protein</fullName>
    </recommendedName>
</protein>
<comment type="caution">
    <text evidence="3">The sequence shown here is derived from an EMBL/GenBank/DDBJ whole genome shotgun (WGS) entry which is preliminary data.</text>
</comment>
<gene>
    <name evidence="3" type="ORF">S03H2_56104</name>
</gene>
<feature type="domain" description="ComEC/Rec2-related protein" evidence="2">
    <location>
        <begin position="27"/>
        <end position="142"/>
    </location>
</feature>
<feature type="transmembrane region" description="Helical" evidence="1">
    <location>
        <begin position="122"/>
        <end position="144"/>
    </location>
</feature>